<dbReference type="Pfam" id="PF00696">
    <property type="entry name" value="AA_kinase"/>
    <property type="match status" value="1"/>
</dbReference>
<feature type="domain" description="Aspartate/glutamate/uridylate kinase" evidence="11">
    <location>
        <begin position="47"/>
        <end position="287"/>
    </location>
</feature>
<feature type="site" description="Transition state stabilizer" evidence="9">
    <location>
        <position position="268"/>
    </location>
</feature>
<comment type="subcellular location">
    <subcellularLocation>
        <location evidence="9">Cytoplasm</location>
    </subcellularLocation>
</comment>
<feature type="site" description="Transition state stabilizer" evidence="9">
    <location>
        <position position="51"/>
    </location>
</feature>
<comment type="similarity">
    <text evidence="9">Belongs to the acetylglutamate kinase family. ArgB subfamily.</text>
</comment>
<reference evidence="12 13" key="1">
    <citation type="submission" date="2018-10" db="EMBL/GenBank/DDBJ databases">
        <title>Sequencing the genomes of 1000 actinobacteria strains.</title>
        <authorList>
            <person name="Klenk H.-P."/>
        </authorList>
    </citation>
    <scope>NUCLEOTIDE SEQUENCE [LARGE SCALE GENOMIC DNA]</scope>
    <source>
        <strain evidence="12 13">DSM 45175</strain>
    </source>
</reference>
<dbReference type="SUPFAM" id="SSF53633">
    <property type="entry name" value="Carbamate kinase-like"/>
    <property type="match status" value="1"/>
</dbReference>
<dbReference type="InterPro" id="IPR041727">
    <property type="entry name" value="NAGK-C"/>
</dbReference>
<evidence type="ECO:0000256" key="2">
    <source>
        <dbReference type="ARBA" id="ARBA00022571"/>
    </source>
</evidence>
<protein>
    <recommendedName>
        <fullName evidence="9">Acetylglutamate kinase</fullName>
        <ecNumber evidence="9">2.7.2.8</ecNumber>
    </recommendedName>
    <alternativeName>
        <fullName evidence="9">N-acetyl-L-glutamate 5-phosphotransferase</fullName>
    </alternativeName>
    <alternativeName>
        <fullName evidence="9">NAG kinase</fullName>
        <shortName evidence="9">NAGK</shortName>
    </alternativeName>
</protein>
<dbReference type="GO" id="GO:0005524">
    <property type="term" value="F:ATP binding"/>
    <property type="evidence" value="ECO:0007669"/>
    <property type="project" value="UniProtKB-UniRule"/>
</dbReference>
<dbReference type="PIRSF" id="PIRSF000728">
    <property type="entry name" value="NAGK"/>
    <property type="match status" value="1"/>
</dbReference>
<dbReference type="EMBL" id="RBKT01000001">
    <property type="protein sequence ID" value="RKR91725.1"/>
    <property type="molecule type" value="Genomic_DNA"/>
</dbReference>
<dbReference type="AlphaFoldDB" id="A0A495JSY9"/>
<evidence type="ECO:0000256" key="10">
    <source>
        <dbReference type="SAM" id="MobiDB-lite"/>
    </source>
</evidence>
<dbReference type="OrthoDB" id="9803155at2"/>
<dbReference type="GO" id="GO:0003991">
    <property type="term" value="F:acetylglutamate kinase activity"/>
    <property type="evidence" value="ECO:0007669"/>
    <property type="project" value="UniProtKB-UniRule"/>
</dbReference>
<evidence type="ECO:0000256" key="5">
    <source>
        <dbReference type="ARBA" id="ARBA00022741"/>
    </source>
</evidence>
<dbReference type="Gene3D" id="3.40.1160.10">
    <property type="entry name" value="Acetylglutamate kinase-like"/>
    <property type="match status" value="1"/>
</dbReference>
<feature type="compositionally biased region" description="Polar residues" evidence="10">
    <location>
        <begin position="11"/>
        <end position="21"/>
    </location>
</feature>
<name>A0A495JSY9_9ACTN</name>
<comment type="pathway">
    <text evidence="1 9">Amino-acid biosynthesis; L-arginine biosynthesis; N(2)-acetyl-L-ornithine from L-glutamate: step 2/4.</text>
</comment>
<gene>
    <name evidence="9" type="primary">argB</name>
    <name evidence="12" type="ORF">BDK92_6127</name>
</gene>
<evidence type="ECO:0000256" key="7">
    <source>
        <dbReference type="ARBA" id="ARBA00022840"/>
    </source>
</evidence>
<dbReference type="PANTHER" id="PTHR23342">
    <property type="entry name" value="N-ACETYLGLUTAMATE SYNTHASE"/>
    <property type="match status" value="1"/>
</dbReference>
<feature type="region of interest" description="Disordered" evidence="10">
    <location>
        <begin position="1"/>
        <end position="21"/>
    </location>
</feature>
<evidence type="ECO:0000256" key="6">
    <source>
        <dbReference type="ARBA" id="ARBA00022777"/>
    </source>
</evidence>
<organism evidence="12 13">
    <name type="scientific">Micromonospora pisi</name>
    <dbReference type="NCBI Taxonomy" id="589240"/>
    <lineage>
        <taxon>Bacteria</taxon>
        <taxon>Bacillati</taxon>
        <taxon>Actinomycetota</taxon>
        <taxon>Actinomycetes</taxon>
        <taxon>Micromonosporales</taxon>
        <taxon>Micromonosporaceae</taxon>
        <taxon>Micromonospora</taxon>
    </lineage>
</organism>
<evidence type="ECO:0000256" key="9">
    <source>
        <dbReference type="HAMAP-Rule" id="MF_00082"/>
    </source>
</evidence>
<keyword evidence="13" id="KW-1185">Reference proteome</keyword>
<evidence type="ECO:0000259" key="11">
    <source>
        <dbReference type="Pfam" id="PF00696"/>
    </source>
</evidence>
<keyword evidence="5 9" id="KW-0547">Nucleotide-binding</keyword>
<comment type="caution">
    <text evidence="12">The sequence shown here is derived from an EMBL/GenBank/DDBJ whole genome shotgun (WGS) entry which is preliminary data.</text>
</comment>
<feature type="binding site" evidence="9">
    <location>
        <position position="108"/>
    </location>
    <ligand>
        <name>substrate</name>
    </ligand>
</feature>
<evidence type="ECO:0000256" key="3">
    <source>
        <dbReference type="ARBA" id="ARBA00022605"/>
    </source>
</evidence>
<feature type="binding site" evidence="9">
    <location>
        <position position="207"/>
    </location>
    <ligand>
        <name>substrate</name>
    </ligand>
</feature>
<keyword evidence="2 9" id="KW-0055">Arginine biosynthesis</keyword>
<keyword evidence="4 9" id="KW-0808">Transferase</keyword>
<dbReference type="InterPro" id="IPR001057">
    <property type="entry name" value="Glu/AcGlu_kinase"/>
</dbReference>
<keyword evidence="6 9" id="KW-0418">Kinase</keyword>
<dbReference type="InterPro" id="IPR004662">
    <property type="entry name" value="AcgluKinase_fam"/>
</dbReference>
<dbReference type="RefSeq" id="WP_121159843.1">
    <property type="nucleotide sequence ID" value="NZ_RBKT01000001.1"/>
</dbReference>
<feature type="binding site" evidence="9">
    <location>
        <begin position="86"/>
        <end position="87"/>
    </location>
    <ligand>
        <name>substrate</name>
    </ligand>
</feature>
<evidence type="ECO:0000313" key="13">
    <source>
        <dbReference type="Proteomes" id="UP000277671"/>
    </source>
</evidence>
<dbReference type="GO" id="GO:0005737">
    <property type="term" value="C:cytoplasm"/>
    <property type="evidence" value="ECO:0007669"/>
    <property type="project" value="UniProtKB-SubCell"/>
</dbReference>
<dbReference type="PRINTS" id="PR00474">
    <property type="entry name" value="GLU5KINASE"/>
</dbReference>
<keyword evidence="9" id="KW-0963">Cytoplasm</keyword>
<dbReference type="InterPro" id="IPR037528">
    <property type="entry name" value="ArgB"/>
</dbReference>
<dbReference type="InterPro" id="IPR001048">
    <property type="entry name" value="Asp/Glu/Uridylate_kinase"/>
</dbReference>
<evidence type="ECO:0000256" key="4">
    <source>
        <dbReference type="ARBA" id="ARBA00022679"/>
    </source>
</evidence>
<dbReference type="Proteomes" id="UP000277671">
    <property type="component" value="Unassembled WGS sequence"/>
</dbReference>
<comment type="function">
    <text evidence="9">Catalyzes the ATP-dependent phosphorylation of N-acetyl-L-glutamate.</text>
</comment>
<evidence type="ECO:0000313" key="12">
    <source>
        <dbReference type="EMBL" id="RKR91725.1"/>
    </source>
</evidence>
<dbReference type="HAMAP" id="MF_00082">
    <property type="entry name" value="ArgB"/>
    <property type="match status" value="1"/>
</dbReference>
<dbReference type="InterPro" id="IPR036393">
    <property type="entry name" value="AceGlu_kinase-like_sf"/>
</dbReference>
<dbReference type="FunFam" id="3.40.1160.10:FF:000004">
    <property type="entry name" value="Acetylglutamate kinase"/>
    <property type="match status" value="1"/>
</dbReference>
<dbReference type="CDD" id="cd04250">
    <property type="entry name" value="AAK_NAGK-C"/>
    <property type="match status" value="1"/>
</dbReference>
<dbReference type="UniPathway" id="UPA00068">
    <property type="reaction ID" value="UER00107"/>
</dbReference>
<comment type="catalytic activity">
    <reaction evidence="8 9">
        <text>N-acetyl-L-glutamate + ATP = N-acetyl-L-glutamyl 5-phosphate + ADP</text>
        <dbReference type="Rhea" id="RHEA:14629"/>
        <dbReference type="ChEBI" id="CHEBI:30616"/>
        <dbReference type="ChEBI" id="CHEBI:44337"/>
        <dbReference type="ChEBI" id="CHEBI:57936"/>
        <dbReference type="ChEBI" id="CHEBI:456216"/>
        <dbReference type="EC" id="2.7.2.8"/>
    </reaction>
</comment>
<evidence type="ECO:0000256" key="1">
    <source>
        <dbReference type="ARBA" id="ARBA00004828"/>
    </source>
</evidence>
<accession>A0A495JSY9</accession>
<dbReference type="NCBIfam" id="TIGR00761">
    <property type="entry name" value="argB"/>
    <property type="match status" value="1"/>
</dbReference>
<keyword evidence="3 9" id="KW-0028">Amino-acid biosynthesis</keyword>
<evidence type="ECO:0000256" key="8">
    <source>
        <dbReference type="ARBA" id="ARBA00048141"/>
    </source>
</evidence>
<dbReference type="GO" id="GO:0042450">
    <property type="term" value="P:L-arginine biosynthetic process via ornithine"/>
    <property type="evidence" value="ECO:0007669"/>
    <property type="project" value="UniProtKB-UniRule"/>
</dbReference>
<keyword evidence="7 9" id="KW-0067">ATP-binding</keyword>
<dbReference type="EC" id="2.7.2.8" evidence="9"/>
<sequence length="311" mass="32367">MTVHTPARDNGGSTASGPLSRDLSQAQQKAAVLIEALPWLARFSGATVVVKYGGNAMIDPELQRAFAADMVFLRYAGLRPVVVHGGGPQISSMLSRLGIVSEFKGGLRVTTPEAMDVVRMVLVGQVGRELVGLINEHGPYAVGLSGEDARLFTAVRRPAYIDGEAVDIGQVGDVATVNVDALTDILAAGRIPVISTVAPDVDGVLHNLNADTAAAALAVALEARKLVVLTDVPGLYANWPDTSSLISALTADELAELLPSLESGMVPKMEACLRAVRGGVPAAHVVDGRVAHSTLLEVFTSEGFGTMVISS</sequence>
<proteinExistence type="inferred from homology"/>
<dbReference type="PANTHER" id="PTHR23342:SF0">
    <property type="entry name" value="N-ACETYLGLUTAMATE SYNTHASE, MITOCHONDRIAL"/>
    <property type="match status" value="1"/>
</dbReference>